<accession>A0A930DZA4</accession>
<dbReference type="Proteomes" id="UP000758611">
    <property type="component" value="Unassembled WGS sequence"/>
</dbReference>
<sequence length="72" mass="8491">MNPELDAFPYIINSLAFISKELNNLNQSKLSFWDKVWFKKERNRINNFGYLSKKIYTPFPLIVSGLGCFLEK</sequence>
<dbReference type="EMBL" id="JABZRE010000001">
    <property type="protein sequence ID" value="MBF1306183.1"/>
    <property type="molecule type" value="Genomic_DNA"/>
</dbReference>
<comment type="caution">
    <text evidence="1">The sequence shown here is derived from an EMBL/GenBank/DDBJ whole genome shotgun (WGS) entry which is preliminary data.</text>
</comment>
<protein>
    <submittedName>
        <fullName evidence="1">Uncharacterized protein</fullName>
    </submittedName>
</protein>
<evidence type="ECO:0000313" key="2">
    <source>
        <dbReference type="Proteomes" id="UP000758611"/>
    </source>
</evidence>
<proteinExistence type="predicted"/>
<gene>
    <name evidence="1" type="ORF">HXM94_00065</name>
</gene>
<name>A0A930DZA4_9FIRM</name>
<organism evidence="1 2">
    <name type="scientific">Parvimonas micra</name>
    <dbReference type="NCBI Taxonomy" id="33033"/>
    <lineage>
        <taxon>Bacteria</taxon>
        <taxon>Bacillati</taxon>
        <taxon>Bacillota</taxon>
        <taxon>Tissierellia</taxon>
        <taxon>Tissierellales</taxon>
        <taxon>Peptoniphilaceae</taxon>
        <taxon>Parvimonas</taxon>
    </lineage>
</organism>
<reference evidence="1" key="1">
    <citation type="submission" date="2020-04" db="EMBL/GenBank/DDBJ databases">
        <title>Deep metagenomics examines the oral microbiome during advanced dental caries in children, revealing novel taxa and co-occurrences with host molecules.</title>
        <authorList>
            <person name="Baker J.L."/>
            <person name="Morton J.T."/>
            <person name="Dinis M."/>
            <person name="Alvarez R."/>
            <person name="Tran N.C."/>
            <person name="Knight R."/>
            <person name="Edlund A."/>
        </authorList>
    </citation>
    <scope>NUCLEOTIDE SEQUENCE</scope>
    <source>
        <strain evidence="1">JCVI_23_bin.11</strain>
    </source>
</reference>
<dbReference type="AlphaFoldDB" id="A0A930DZA4"/>
<evidence type="ECO:0000313" key="1">
    <source>
        <dbReference type="EMBL" id="MBF1306183.1"/>
    </source>
</evidence>